<dbReference type="PANTHER" id="PTHR45527:SF1">
    <property type="entry name" value="FATTY ACID SYNTHASE"/>
    <property type="match status" value="1"/>
</dbReference>
<dbReference type="InterPro" id="IPR029058">
    <property type="entry name" value="AB_hydrolase_fold"/>
</dbReference>
<dbReference type="CDD" id="cd05930">
    <property type="entry name" value="A_NRPS"/>
    <property type="match status" value="1"/>
</dbReference>
<dbReference type="FunFam" id="1.10.1200.10:FF:000005">
    <property type="entry name" value="Nonribosomal peptide synthetase 1"/>
    <property type="match status" value="1"/>
</dbReference>
<dbReference type="InterPro" id="IPR025110">
    <property type="entry name" value="AMP-bd_C"/>
</dbReference>
<dbReference type="NCBIfam" id="NF003417">
    <property type="entry name" value="PRK04813.1"/>
    <property type="match status" value="4"/>
</dbReference>
<dbReference type="InterPro" id="IPR009081">
    <property type="entry name" value="PP-bd_ACP"/>
</dbReference>
<evidence type="ECO:0000259" key="5">
    <source>
        <dbReference type="PROSITE" id="PS50075"/>
    </source>
</evidence>
<dbReference type="SUPFAM" id="SSF53474">
    <property type="entry name" value="alpha/beta-Hydrolases"/>
    <property type="match status" value="1"/>
</dbReference>
<dbReference type="InterPro" id="IPR020845">
    <property type="entry name" value="AMP-binding_CS"/>
</dbReference>
<dbReference type="SUPFAM" id="SSF56801">
    <property type="entry name" value="Acetyl-CoA synthetase-like"/>
    <property type="match status" value="4"/>
</dbReference>
<dbReference type="SMART" id="SM00824">
    <property type="entry name" value="PKS_TE"/>
    <property type="match status" value="1"/>
</dbReference>
<dbReference type="eggNOG" id="COG1020">
    <property type="taxonomic scope" value="Bacteria"/>
</dbReference>
<feature type="compositionally biased region" description="Polar residues" evidence="4">
    <location>
        <begin position="3195"/>
        <end position="3205"/>
    </location>
</feature>
<evidence type="ECO:0000313" key="7">
    <source>
        <dbReference type="Proteomes" id="UP000010988"/>
    </source>
</evidence>
<dbReference type="Gene3D" id="3.40.50.1820">
    <property type="entry name" value="alpha/beta hydrolase"/>
    <property type="match status" value="1"/>
</dbReference>
<dbReference type="GO" id="GO:0043041">
    <property type="term" value="P:amino acid activation for nonribosomal peptide biosynthetic process"/>
    <property type="evidence" value="ECO:0007669"/>
    <property type="project" value="TreeGrafter"/>
</dbReference>
<keyword evidence="7" id="KW-1185">Reference proteome</keyword>
<dbReference type="SUPFAM" id="SSF52777">
    <property type="entry name" value="CoA-dependent acyltransferases"/>
    <property type="match status" value="8"/>
</dbReference>
<keyword evidence="2" id="KW-0596">Phosphopantetheine</keyword>
<feature type="domain" description="Carrier" evidence="5">
    <location>
        <begin position="2074"/>
        <end position="2151"/>
    </location>
</feature>
<dbReference type="GO" id="GO:0031177">
    <property type="term" value="F:phosphopantetheine binding"/>
    <property type="evidence" value="ECO:0007669"/>
    <property type="project" value="InterPro"/>
</dbReference>
<evidence type="ECO:0000313" key="6">
    <source>
        <dbReference type="EMBL" id="GAC47297.1"/>
    </source>
</evidence>
<evidence type="ECO:0000256" key="3">
    <source>
        <dbReference type="ARBA" id="ARBA00022553"/>
    </source>
</evidence>
<organism evidence="6 7">
    <name type="scientific">Gordonia aichiensis NBRC 108223</name>
    <dbReference type="NCBI Taxonomy" id="1220583"/>
    <lineage>
        <taxon>Bacteria</taxon>
        <taxon>Bacillati</taxon>
        <taxon>Actinomycetota</taxon>
        <taxon>Actinomycetes</taxon>
        <taxon>Mycobacteriales</taxon>
        <taxon>Gordoniaceae</taxon>
        <taxon>Gordonia</taxon>
    </lineage>
</organism>
<dbReference type="FunFam" id="2.30.38.10:FF:000001">
    <property type="entry name" value="Non-ribosomal peptide synthetase PvdI"/>
    <property type="match status" value="1"/>
</dbReference>
<dbReference type="OrthoDB" id="2472181at2"/>
<dbReference type="FunFam" id="3.40.50.980:FF:000001">
    <property type="entry name" value="Non-ribosomal peptide synthetase"/>
    <property type="match status" value="2"/>
</dbReference>
<dbReference type="PANTHER" id="PTHR45527">
    <property type="entry name" value="NONRIBOSOMAL PEPTIDE SYNTHETASE"/>
    <property type="match status" value="1"/>
</dbReference>
<dbReference type="InterPro" id="IPR023213">
    <property type="entry name" value="CAT-like_dom_sf"/>
</dbReference>
<proteinExistence type="predicted"/>
<dbReference type="Proteomes" id="UP000010988">
    <property type="component" value="Unassembled WGS sequence"/>
</dbReference>
<dbReference type="Gene3D" id="3.40.50.980">
    <property type="match status" value="6"/>
</dbReference>
<dbReference type="Gene3D" id="3.30.300.30">
    <property type="match status" value="4"/>
</dbReference>
<dbReference type="Pfam" id="PF00975">
    <property type="entry name" value="Thioesterase"/>
    <property type="match status" value="1"/>
</dbReference>
<dbReference type="InterPro" id="IPR020802">
    <property type="entry name" value="TesA-like"/>
</dbReference>
<dbReference type="InterPro" id="IPR042099">
    <property type="entry name" value="ANL_N_sf"/>
</dbReference>
<feature type="region of interest" description="Disordered" evidence="4">
    <location>
        <begin position="3195"/>
        <end position="3239"/>
    </location>
</feature>
<dbReference type="GO" id="GO:0004190">
    <property type="term" value="F:aspartic-type endopeptidase activity"/>
    <property type="evidence" value="ECO:0007669"/>
    <property type="project" value="InterPro"/>
</dbReference>
<dbReference type="InterPro" id="IPR001242">
    <property type="entry name" value="Condensation_dom"/>
</dbReference>
<feature type="domain" description="Carrier" evidence="5">
    <location>
        <begin position="3113"/>
        <end position="3190"/>
    </location>
</feature>
<dbReference type="InterPro" id="IPR001031">
    <property type="entry name" value="Thioesterase"/>
</dbReference>
<dbReference type="FunFam" id="3.40.50.980:FF:000002">
    <property type="entry name" value="Enterobactin synthetase component F"/>
    <property type="match status" value="1"/>
</dbReference>
<dbReference type="CDD" id="cd19540">
    <property type="entry name" value="LCL_NRPS-like"/>
    <property type="match status" value="1"/>
</dbReference>
<dbReference type="PROSITE" id="PS00455">
    <property type="entry name" value="AMP_BINDING"/>
    <property type="match status" value="4"/>
</dbReference>
<protein>
    <submittedName>
        <fullName evidence="6">Putative non-ribosomal peptide synthetase</fullName>
    </submittedName>
</protein>
<feature type="region of interest" description="Disordered" evidence="4">
    <location>
        <begin position="3453"/>
        <end position="3481"/>
    </location>
</feature>
<dbReference type="InterPro" id="IPR045851">
    <property type="entry name" value="AMP-bd_C_sf"/>
</dbReference>
<dbReference type="EMBL" id="BANR01000003">
    <property type="protein sequence ID" value="GAC47297.1"/>
    <property type="molecule type" value="Genomic_DNA"/>
</dbReference>
<comment type="cofactor">
    <cofactor evidence="1">
        <name>pantetheine 4'-phosphate</name>
        <dbReference type="ChEBI" id="CHEBI:47942"/>
    </cofactor>
</comment>
<dbReference type="InterPro" id="IPR001969">
    <property type="entry name" value="Aspartic_peptidase_AS"/>
</dbReference>
<feature type="domain" description="Carrier" evidence="5">
    <location>
        <begin position="989"/>
        <end position="1077"/>
    </location>
</feature>
<dbReference type="Gene3D" id="3.30.559.30">
    <property type="entry name" value="Nonribosomal peptide synthetase, condensation domain"/>
    <property type="match status" value="4"/>
</dbReference>
<feature type="compositionally biased region" description="Low complexity" evidence="4">
    <location>
        <begin position="3453"/>
        <end position="3463"/>
    </location>
</feature>
<dbReference type="GO" id="GO:0006508">
    <property type="term" value="P:proteolysis"/>
    <property type="evidence" value="ECO:0007669"/>
    <property type="project" value="InterPro"/>
</dbReference>
<feature type="domain" description="Carrier" evidence="5">
    <location>
        <begin position="4252"/>
        <end position="4326"/>
    </location>
</feature>
<comment type="caution">
    <text evidence="6">The sequence shown here is derived from an EMBL/GenBank/DDBJ whole genome shotgun (WGS) entry which is preliminary data.</text>
</comment>
<reference evidence="6 7" key="1">
    <citation type="submission" date="2012-12" db="EMBL/GenBank/DDBJ databases">
        <title>Whole genome shotgun sequence of Gordonia aichiensis NBRC 108223.</title>
        <authorList>
            <person name="Isaki-Nakamura S."/>
            <person name="Hosoyama A."/>
            <person name="Tsuchikane K."/>
            <person name="Ando Y."/>
            <person name="Baba S."/>
            <person name="Ohji S."/>
            <person name="Hamada M."/>
            <person name="Tamura T."/>
            <person name="Yamazoe A."/>
            <person name="Yamazaki S."/>
            <person name="Fujita N."/>
        </authorList>
    </citation>
    <scope>NUCLEOTIDE SEQUENCE [LARGE SCALE GENOMIC DNA]</scope>
    <source>
        <strain evidence="6 7">NBRC 108223</strain>
    </source>
</reference>
<dbReference type="SMART" id="SM00823">
    <property type="entry name" value="PKS_PP"/>
    <property type="match status" value="4"/>
</dbReference>
<dbReference type="UniPathway" id="UPA00011"/>
<evidence type="ECO:0000256" key="4">
    <source>
        <dbReference type="SAM" id="MobiDB-lite"/>
    </source>
</evidence>
<evidence type="ECO:0000256" key="2">
    <source>
        <dbReference type="ARBA" id="ARBA00022450"/>
    </source>
</evidence>
<dbReference type="CDD" id="cd17646">
    <property type="entry name" value="A_NRPS_AB3403-like"/>
    <property type="match status" value="1"/>
</dbReference>
<feature type="compositionally biased region" description="Low complexity" evidence="4">
    <location>
        <begin position="3219"/>
        <end position="3236"/>
    </location>
</feature>
<dbReference type="InterPro" id="IPR036736">
    <property type="entry name" value="ACP-like_sf"/>
</dbReference>
<keyword evidence="3" id="KW-0597">Phosphoprotein</keyword>
<gene>
    <name evidence="6" type="ORF">GOACH_03_03150</name>
</gene>
<dbReference type="PROSITE" id="PS00012">
    <property type="entry name" value="PHOSPHOPANTETHEINE"/>
    <property type="match status" value="2"/>
</dbReference>
<dbReference type="Gene3D" id="2.30.38.10">
    <property type="entry name" value="Luciferase, Domain 3"/>
    <property type="match status" value="3"/>
</dbReference>
<dbReference type="GO" id="GO:0008610">
    <property type="term" value="P:lipid biosynthetic process"/>
    <property type="evidence" value="ECO:0007669"/>
    <property type="project" value="UniProtKB-ARBA"/>
</dbReference>
<dbReference type="RefSeq" id="WP_005170369.1">
    <property type="nucleotide sequence ID" value="NZ_BANR01000003.1"/>
</dbReference>
<dbReference type="Gene3D" id="3.30.559.10">
    <property type="entry name" value="Chloramphenicol acetyltransferase-like domain"/>
    <property type="match status" value="4"/>
</dbReference>
<name>L7KH68_9ACTN</name>
<dbReference type="STRING" id="1220583.GOACH_03_03150"/>
<feature type="region of interest" description="Disordered" evidence="4">
    <location>
        <begin position="967"/>
        <end position="988"/>
    </location>
</feature>
<dbReference type="InterPro" id="IPR006162">
    <property type="entry name" value="Ppantetheine_attach_site"/>
</dbReference>
<dbReference type="PROSITE" id="PS50075">
    <property type="entry name" value="CARRIER"/>
    <property type="match status" value="4"/>
</dbReference>
<dbReference type="Pfam" id="PF00501">
    <property type="entry name" value="AMP-binding"/>
    <property type="match status" value="4"/>
</dbReference>
<dbReference type="SUPFAM" id="SSF47336">
    <property type="entry name" value="ACP-like"/>
    <property type="match status" value="4"/>
</dbReference>
<dbReference type="Pfam" id="PF13193">
    <property type="entry name" value="AMP-binding_C"/>
    <property type="match status" value="2"/>
</dbReference>
<dbReference type="NCBIfam" id="TIGR01733">
    <property type="entry name" value="AA-adenyl-dom"/>
    <property type="match status" value="4"/>
</dbReference>
<dbReference type="InterPro" id="IPR020806">
    <property type="entry name" value="PKS_PP-bd"/>
</dbReference>
<evidence type="ECO:0000256" key="1">
    <source>
        <dbReference type="ARBA" id="ARBA00001957"/>
    </source>
</evidence>
<dbReference type="FunFam" id="3.40.50.12780:FF:000012">
    <property type="entry name" value="Non-ribosomal peptide synthetase"/>
    <property type="match status" value="1"/>
</dbReference>
<dbReference type="PROSITE" id="PS00141">
    <property type="entry name" value="ASP_PROTEASE"/>
    <property type="match status" value="1"/>
</dbReference>
<dbReference type="Pfam" id="PF00668">
    <property type="entry name" value="Condensation"/>
    <property type="match status" value="4"/>
</dbReference>
<dbReference type="Gene3D" id="1.10.1200.10">
    <property type="entry name" value="ACP-like"/>
    <property type="match status" value="3"/>
</dbReference>
<dbReference type="Gene3D" id="3.40.50.12780">
    <property type="entry name" value="N-terminal domain of ligase-like"/>
    <property type="match status" value="1"/>
</dbReference>
<sequence>MSTEASATHVTSTHDTVDIDAVADDRSRPLPLTAAQRGIFFAQQLDPDIPMSVAAYAEFFDDVDAEVMDTSVRRTVAETESGLLRVVDDEDGEPHILVDHSRNIRLGLVDFSDDDDPRGRALEWIDEHRSRSVDVYSEPLLETYLLRLSPAHVLWYCWGHHIAFDGYAAMFMMVRVAAHYTAITEGHDAPPSTSATMAQIADIDREYRNSHAFADARAHWEQRLHRAGDDAAQPTSLSTSGGAAAPVAIVESTELDADLVARIRSLAADHGVRVASVITAAVAIYLARLNNRDDALLSLPVACRDTDLLRTSAGLTSNVVPVGLDVDPATTVADALWTMNSDIKTAVRHQRFRHEEITSDILGDSTGRRGFFGPMVNVMLFFEHIDFGPLRGELNVLSTGPVEDASINVYDGFTGGMRLDLEANPNIYTADDVAVHHSRIVDFLTRIVDASADAAVVDIPLATAAELFAIDAAAHGRTVPPTHSTLVSLLDAALAQSPATHTALIEPGVAELDSATFDARTRAAAHTLAAHGIGPESVVGVSLARSVDQVVALHAVIRAGAAFLPIDPAEPPQRLAHILDTARPAAVIAASDWAAADVPVLTIDELTAASAPRAGTLRAPRAHNPAYVLFTSGSTGKPKGVVIDHRAIVNRLLWMQDRYRLETGDRVLQKTPATFDVSVWEFFWPFVAGAALVVARPDGHRDPWYLRDVIAEESVTTLHFVPSMLSVFAETLGDDISSTTTALASLRRVFTSGEALTPATVGAFGDLTDAPVHNLYGPTEAAIDVTYHDECRSDCGDIPIGRPVDNTSAQILDRHLMPQPVGATGELYLGGVQLARGYANRPDLTAARFVPDPREPGARLYRTGDLARRRADGEIEYLGRADSQIKIRGQRVELGEVESVLAAIPGVRAAAVIAVDDAAGSTQLVGYVAGSADLKTRDLRAELADHLLGHMVPSTIGVLPALPTTSNGKLDRSALPTPDRSTPAADRVDPVSALEVAVVETVGAVLGTGDPATAETSTHAGSGISLSDNLFTLGGNSLSATRISARLARRTGHRLPLRTVFDAPDLAALVDALRAAGVDDDLTSATHAPEPTAAPDEQVALSPAQHRLWLTARLDPDSAGAYHIPFSVRLVGHLDVDALGAAVNDVVARHEPLRSTVSERDGHPYLAVHPAGDASIDMHIDDVTDLHGIDEAEVRRRAADVAAQPFDLTRDFPIRTRLIRVGADDHALVVVIHHLAADGWSLAPFAADLATAYRARIDRHTPSWEPLPVTYSAVAAAQHAALRQSDTADVDFWRTRLADAPADTELPLDRPRSEGSDVSGDMVTIRIPRERHRALTTVAADNDASLFMVIHAAVATLLRGFARTDDVIVGTPVSGRGDADVDALVGMFVNTLALPTRVDKNSTFLTVLRDVRDADLEAFDHAEVPFDHLVTELNPPRSAQVHPFFQVSLAVDNRDDISIDLPGLRATATPIDIAKTKFDLSFTFVEHTDEHGRGSGIDVEIAYATRLFDAVTVRGLGSRLGRIITAVTDDPTRPVGDIAVLDPSERLGLVPAVGAGTRPVEHFSSILAAAVRSEPDRIAVTDGENALTYRELDSAAEQLAQRLRAHGIGPEDFVAIALARGVEWVRTVWAVTRCGAAWVPVDPSYPHARIDFMLTDSAARLLITDTASLPNLGDSADHITTLTLDGDRGDEGVPDTGARPRDDLSVDQPAYMIYTSGTTGTPKGVVVSHRGLADFAAQQVSQFGLTADSHTMHMASPSFDASVLELLMAFSGASTMRIVGPDPLAGAQLTDLMRSAGITHAFLTPSLLTTMDPAAVPDLKVLVIGGEHPNAEAVRQWAQTTTIFNAYGPTETTVVATVSDPIGDSPTIASSPRVTIGRPIRGVSTVVLDERLHPVAPGATGELYVAGTHLARGYHGVHGLTSKRFVANPFGDPGERMYRTGDLVRWTRDHRLEFRGRADQQAKVRGHRIELGEVDAALTALDNVQAAVSVVDGEGAAARLISFVAFDGVDAEHVGHRERAGLLSELRERLPRHMIPAAIIAVPEIPTTPAGKIDMRALPAPDEAEVTRDGEITMPRTEAERLICSVFAEVLELESGAVGVDDDFFDLGGNSLLATRVADVLAQRTGSQLAVRDIFEHPTIAELASVGGDDTSSDRVLLRHDPTADVPSCGPAQQQLWFLNTLGADDDASDASYSIAFALDLRGDLDVDALAGALRWVIDRHEPLRTVYPEHDGHPTMRVTTGSDITLVAEDASPAQWRADAESLARRRFDLTRDLPIRVALHRLTDSPDHHKLTVVVHHIAADGASMAPLARDLAGAYADLSDGRSPSADPLPLDYRDFLRWQRESLEQRMPALTEWWRGELAALDPAPVLLTDVPPSERRNAARGADVVDVAFDRGVRARLTELGSTTTTEFMAMHAVLAALLTRHSADKDVHTAGADADIVIGTPVAGRTDSRLAHLVGMFVNSVVLRTRVDGAWSATELLDAVRRVDLDALSHAELPFDAVVADLRPPRTGRHPVFTISLTVDDDPLTTSDAALRGLRTEIEEVDTGAARFDLEVQSRGDTLRMTYATELFSRTRIEELAHGFVELAHALVEHPRRRIDEHLVPAFPAYPTPSPDPVHLADLLDLTATRHRELIAVEDGDVAMTYAQLDEVTARWSATLRAEGVGPEHVVAVALPRSWRFVAALWAVLRAGGVVLPIDARYPSDRVEHMLRDSDARIGITDPGLDRHLDGTSTMRWIDTEALGHPGDRLPDPAPRLPDAAAYVIYTSGSTGTPKGVTVTHRGIGAFSQSQRDRYDVQPGDRTLHFASPGFDATFLEFMLAFDAGATMVIAPPTIYGGDELVEFLDEHGVSHAFITPAALMAATPRPLPRLRTLGVGGEASPAELVAAWAPGRRYVNCYGPTETTIVATMSPPLSPGDEITIGHPVTGCTAMVLDHRLQPVQDTVPGELYLAGPGVARGYLGRPDLTAGRFVADPRARGAVMYRTGDVVHRNRSGALVFDGRSDNQVKVRGFRIEPDEVNNALTSHPDVDGALTLVHGNGADARLVAYVASASADTLADQTLIAHVAVSLPRQMVPSGIVVLDRFPVTPNGKIDRRALPAPTIAPTTTAHELTTPAQRRVADALADVLGVGVESIGAATDFFEAGGTSLQATALAARLRTHDGARLRVREIFDHPTVAALAELVDPELARPESLSTAPLTAQPRNAAPVTSERTASDADAATTDAARDAGALDGPRGRVRIPVRSSMVPVAPMQRRLLSLARLHPTSTDYLMPFMLRLTGPLDRHALREALIDLVSRHAGLRTVYPATSGGAQTGGVLVGAESTIGNLQPLGYRDDADAMTLISRLCAAPIDVAVAPGMRAHLLTRISADSTGEHILVLVIHHVAADGASLPILVGDLATAYSERLAGRRTTWEEAAFGYRDYAAIVGAEEHRSAVSDHLAYWTTLLRGAPADSAPRPSRPLTSIRAHTSEGTPSAAGTVSIPLDDELRNAVIACARSQSTTPFTLLHTALATLMYRLGVGSDVVIGTPVANRVVPDLPDTDLSGVVGMFVNTLALRTQIDGDEPVRELLARVRDDDLDALDHREVPFDDVVAAVNPDRSAGGHPLFEVALSVHDYGSDIAGGVIEPVPGLRGQISEVRSAQAKFALQFTLSGLHSADASLEVTFAVDRYRDHDAHELGVRFLRVVRAITTDAARAVGDIRVTDPLEVADVAPARGPRGADPMTFGAILDDAVSHNPDGIAATDGDTEITYRELDARANRLARLLLGRGIGGAHASDEPEPVVAMAIPRSIEALVAIWAIVRTGAAYVPVDPTYPPERIAHMLADSGAQLVVTDSAHRDSAPAAAQVIVVDDRAVRDRLARQSAAPLADTETIGARVDGLAYIIYTSGSTGRPKGVLVPHSGLRAVRDELRARMTPRQDSRVLHFASPSFDASVLEFLLAAAGSACLVIAPTDVYGGKPLAQFLTRNRVTHAFITPAAVASMSPTDAPTLRCLAIGGEAFGADLARRWSAGRRILNVYGPTETTVITTSSDPLRAHDELTMGTPNNGVSALVLDSRLHPVPVGVVGELYLIGSQVTRGYHRRPGLTASRYLPVPMVAGDDFAGHRMYRTGDLVRWTPDGRLSYVARSDGQVQVRGFRVELGEIDDALTADPRVDFAVTVIGGTNQHGNDAPPAQADATLHSYVTLVPDATAVASTVGDDLRAALPQRLPRHMVPATVTVLDEIPLTPVGKLDRTALPTPQISRSGRAPRPGTETAIATVFVEVLGLTDDEIAADTSFFDLGGNSLQATTLAERLSSVLGVDIRAHQVFAAPTVSELAVQADPGSGSSGTTEQTARSAWDVLIGRRSTPQHSDPAVAPPLFVIHPAIGLSWAFTSLLPHLEPNRAVYGLQHPTLSGLPAPTSLGELAAYYAEQIQSVAPHGPYHLLGWSLGGIIAQEIAVILQGSGEVVGDLTILDSYVLADRPDLVTEPSIGELLSEFGISTTDPTTSPNVDDAWHAVRAAGGLLGGLSRDEFGTVHQVFEQAGDLANPWRPRVFHGDITFVSATRASQPGARAVDGWRPYVDGTIHNIDVDCTHARMLLPQNVVDYAHVLSPRPRRWSRHRITEEE</sequence>
<accession>L7KH68</accession>
<feature type="compositionally biased region" description="Polar residues" evidence="4">
    <location>
        <begin position="3468"/>
        <end position="3480"/>
    </location>
</feature>
<dbReference type="GO" id="GO:0005737">
    <property type="term" value="C:cytoplasm"/>
    <property type="evidence" value="ECO:0007669"/>
    <property type="project" value="TreeGrafter"/>
</dbReference>
<dbReference type="InterPro" id="IPR010071">
    <property type="entry name" value="AA_adenyl_dom"/>
</dbReference>
<dbReference type="GO" id="GO:0044550">
    <property type="term" value="P:secondary metabolite biosynthetic process"/>
    <property type="evidence" value="ECO:0007669"/>
    <property type="project" value="TreeGrafter"/>
</dbReference>
<dbReference type="Pfam" id="PF00550">
    <property type="entry name" value="PP-binding"/>
    <property type="match status" value="4"/>
</dbReference>
<dbReference type="InterPro" id="IPR000873">
    <property type="entry name" value="AMP-dep_synth/lig_dom"/>
</dbReference>